<organism evidence="1 2">
    <name type="scientific">Orchesella cincta</name>
    <name type="common">Springtail</name>
    <name type="synonym">Podura cincta</name>
    <dbReference type="NCBI Taxonomy" id="48709"/>
    <lineage>
        <taxon>Eukaryota</taxon>
        <taxon>Metazoa</taxon>
        <taxon>Ecdysozoa</taxon>
        <taxon>Arthropoda</taxon>
        <taxon>Hexapoda</taxon>
        <taxon>Collembola</taxon>
        <taxon>Entomobryomorpha</taxon>
        <taxon>Entomobryoidea</taxon>
        <taxon>Orchesellidae</taxon>
        <taxon>Orchesellinae</taxon>
        <taxon>Orchesella</taxon>
    </lineage>
</organism>
<reference evidence="1 2" key="1">
    <citation type="journal article" date="2016" name="Genome Biol. Evol.">
        <title>Gene Family Evolution Reflects Adaptation to Soil Environmental Stressors in the Genome of the Collembolan Orchesella cincta.</title>
        <authorList>
            <person name="Faddeeva-Vakhrusheva A."/>
            <person name="Derks M.F."/>
            <person name="Anvar S.Y."/>
            <person name="Agamennone V."/>
            <person name="Suring W."/>
            <person name="Smit S."/>
            <person name="van Straalen N.M."/>
            <person name="Roelofs D."/>
        </authorList>
    </citation>
    <scope>NUCLEOTIDE SEQUENCE [LARGE SCALE GENOMIC DNA]</scope>
    <source>
        <tissue evidence="1">Mixed pool</tissue>
    </source>
</reference>
<protein>
    <submittedName>
        <fullName evidence="1">Uncharacterized protein</fullName>
    </submittedName>
</protein>
<sequence>MSVRCYPLGSGKAVRNHQIQTLIYIIQQNLRERTRSLKIIVKALLGLNSEVCQLPSVEKMEMILALPNMTTDVKLKLKDLFTRAEVLVKEATEIRQELLKESLKLQRDIIIGIPRGAVLTNITGRGLKILRKKWERKNSLMSYVPMVKRLEKKWALLQLQTELKTICGGTFPWVTDAQTQTGLENENEI</sequence>
<keyword evidence="2" id="KW-1185">Reference proteome</keyword>
<comment type="caution">
    <text evidence="1">The sequence shown here is derived from an EMBL/GenBank/DDBJ whole genome shotgun (WGS) entry which is preliminary data.</text>
</comment>
<gene>
    <name evidence="1" type="ORF">Ocin01_11451</name>
</gene>
<evidence type="ECO:0000313" key="1">
    <source>
        <dbReference type="EMBL" id="ODM95229.1"/>
    </source>
</evidence>
<accession>A0A1D2MQ47</accession>
<evidence type="ECO:0000313" key="2">
    <source>
        <dbReference type="Proteomes" id="UP000094527"/>
    </source>
</evidence>
<proteinExistence type="predicted"/>
<dbReference type="AlphaFoldDB" id="A0A1D2MQ47"/>
<dbReference type="EMBL" id="LJIJ01000695">
    <property type="protein sequence ID" value="ODM95229.1"/>
    <property type="molecule type" value="Genomic_DNA"/>
</dbReference>
<name>A0A1D2MQ47_ORCCI</name>
<dbReference type="Proteomes" id="UP000094527">
    <property type="component" value="Unassembled WGS sequence"/>
</dbReference>